<evidence type="ECO:0000313" key="10">
    <source>
        <dbReference type="EMBL" id="AIT70260.1"/>
    </source>
</evidence>
<dbReference type="Gene3D" id="3.40.640.10">
    <property type="entry name" value="Type I PLP-dependent aspartate aminotransferase-like (Major domain)"/>
    <property type="match status" value="1"/>
</dbReference>
<dbReference type="GO" id="GO:0004069">
    <property type="term" value="F:L-aspartate:2-oxoglutarate aminotransferase activity"/>
    <property type="evidence" value="ECO:0007669"/>
    <property type="project" value="UniProtKB-EC"/>
</dbReference>
<keyword evidence="5 8" id="KW-0808">Transferase</keyword>
<evidence type="ECO:0000256" key="4">
    <source>
        <dbReference type="ARBA" id="ARBA00022576"/>
    </source>
</evidence>
<dbReference type="NCBIfam" id="NF006719">
    <property type="entry name" value="PRK09257.1"/>
    <property type="match status" value="1"/>
</dbReference>
<comment type="similarity">
    <text evidence="2">Belongs to the class-I pyridoxal-phosphate-dependent aminotransferase family.</text>
</comment>
<evidence type="ECO:0000256" key="6">
    <source>
        <dbReference type="ARBA" id="ARBA00022898"/>
    </source>
</evidence>
<dbReference type="FunFam" id="3.90.1150.10:FF:000001">
    <property type="entry name" value="Aspartate aminotransferase"/>
    <property type="match status" value="1"/>
</dbReference>
<dbReference type="AlphaFoldDB" id="A0A097IUW8"/>
<sequence length="410" mass="44239">MSSIFSSIPTAPPDAILGLTTQFRADADPRKVNLGVGAYRTSSNAPYVLPVVRRVEQQLADDPSTTHEYLPQDGLRAFCDASARLILGSNSPALADGRVTTVQALSGTGALRVGFAFIAKFLSPSTLVYVPKQTWSNHRNVIPAAGLPAARDYRYLNAATGAVDVEGVVEDLGKAPAGSVVLLHGCAHNPTGADPSREQWLSILEVVKKRGLIPFFDNAYQGFASGSLETDAWSVRAFVDAGLDMFVAQSYAKNMGMYGERVGALSVVSKQAGAEDALRSQLKAIIRAMYSSPPKHGALVAATILNDEKLFAEWEGELVKMSARIMDMRVKLKAALEKNGAPGNWDRITNQIGMFSYTGLTSQQVAFMREKYHVYMTANGRISMAGLTDDTVQYVADAIKEAVERVVKQD</sequence>
<dbReference type="PANTHER" id="PTHR11879:SF22">
    <property type="entry name" value="ASPARTATE AMINOTRANSFERASE, MITOCHONDRIAL"/>
    <property type="match status" value="1"/>
</dbReference>
<dbReference type="FunFam" id="3.40.640.10:FF:000066">
    <property type="entry name" value="Aspartate aminotransferase"/>
    <property type="match status" value="1"/>
</dbReference>
<evidence type="ECO:0000256" key="8">
    <source>
        <dbReference type="RuleBase" id="RU000480"/>
    </source>
</evidence>
<keyword evidence="4 8" id="KW-0032">Aminotransferase</keyword>
<dbReference type="Pfam" id="PF00155">
    <property type="entry name" value="Aminotran_1_2"/>
    <property type="match status" value="1"/>
</dbReference>
<dbReference type="EMBL" id="KM113442">
    <property type="protein sequence ID" value="AIT70260.1"/>
    <property type="molecule type" value="mRNA"/>
</dbReference>
<dbReference type="EC" id="2.6.1.1" evidence="8"/>
<comment type="subunit">
    <text evidence="3 8">Homodimer.</text>
</comment>
<dbReference type="GO" id="GO:0006520">
    <property type="term" value="P:amino acid metabolic process"/>
    <property type="evidence" value="ECO:0007669"/>
    <property type="project" value="InterPro"/>
</dbReference>
<evidence type="ECO:0000256" key="7">
    <source>
        <dbReference type="ARBA" id="ARBA00049185"/>
    </source>
</evidence>
<dbReference type="PRINTS" id="PR00799">
    <property type="entry name" value="TRANSAMINASE"/>
</dbReference>
<comment type="miscellaneous">
    <text evidence="8">In eukaryotes there are cytoplasmic, mitochondrial and chloroplastic isozymes.</text>
</comment>
<feature type="domain" description="Aminotransferase class I/classII large" evidence="9">
    <location>
        <begin position="30"/>
        <end position="399"/>
    </location>
</feature>
<dbReference type="GO" id="GO:0030170">
    <property type="term" value="F:pyridoxal phosphate binding"/>
    <property type="evidence" value="ECO:0007669"/>
    <property type="project" value="InterPro"/>
</dbReference>
<evidence type="ECO:0000256" key="2">
    <source>
        <dbReference type="ARBA" id="ARBA00007441"/>
    </source>
</evidence>
<evidence type="ECO:0000256" key="5">
    <source>
        <dbReference type="ARBA" id="ARBA00022679"/>
    </source>
</evidence>
<dbReference type="InterPro" id="IPR015421">
    <property type="entry name" value="PyrdxlP-dep_Trfase_major"/>
</dbReference>
<dbReference type="InterPro" id="IPR004839">
    <property type="entry name" value="Aminotransferase_I/II_large"/>
</dbReference>
<dbReference type="Gene3D" id="3.90.1150.10">
    <property type="entry name" value="Aspartate Aminotransferase, domain 1"/>
    <property type="match status" value="1"/>
</dbReference>
<protein>
    <recommendedName>
        <fullName evidence="8">Aspartate aminotransferase</fullName>
        <ecNumber evidence="8">2.6.1.1</ecNumber>
    </recommendedName>
</protein>
<accession>A0A097IUW8</accession>
<dbReference type="InterPro" id="IPR015424">
    <property type="entry name" value="PyrdxlP-dep_Trfase"/>
</dbReference>
<reference evidence="10" key="1">
    <citation type="journal article" date="2014" name="PLoS ONE">
        <title>Phylogeny of c4-photosynthesis enzymes based on algal transcriptomic and genomic data supports an archaeal/proteobacterial origin and multiple duplication for most c4-related genes.</title>
        <authorList>
            <person name="Chi S."/>
            <person name="Wu S."/>
            <person name="Yu J."/>
            <person name="Wang X."/>
            <person name="Tang X."/>
            <person name="Liu T."/>
        </authorList>
    </citation>
    <scope>NUCLEOTIDE SEQUENCE</scope>
    <source>
        <strain evidence="10">SBLT-2003723</strain>
    </source>
</reference>
<gene>
    <name evidence="10" type="primary">ast</name>
</gene>
<dbReference type="SUPFAM" id="SSF53383">
    <property type="entry name" value="PLP-dependent transferases"/>
    <property type="match status" value="1"/>
</dbReference>
<dbReference type="PANTHER" id="PTHR11879">
    <property type="entry name" value="ASPARTATE AMINOTRANSFERASE"/>
    <property type="match status" value="1"/>
</dbReference>
<evidence type="ECO:0000256" key="1">
    <source>
        <dbReference type="ARBA" id="ARBA00001933"/>
    </source>
</evidence>
<comment type="cofactor">
    <cofactor evidence="1">
        <name>pyridoxal 5'-phosphate</name>
        <dbReference type="ChEBI" id="CHEBI:597326"/>
    </cofactor>
</comment>
<dbReference type="PROSITE" id="PS00105">
    <property type="entry name" value="AA_TRANSFER_CLASS_1"/>
    <property type="match status" value="1"/>
</dbReference>
<keyword evidence="6" id="KW-0663">Pyridoxal phosphate</keyword>
<proteinExistence type="evidence at transcript level"/>
<evidence type="ECO:0000259" key="9">
    <source>
        <dbReference type="Pfam" id="PF00155"/>
    </source>
</evidence>
<dbReference type="InterPro" id="IPR004838">
    <property type="entry name" value="NHTrfase_class1_PyrdxlP-BS"/>
</dbReference>
<dbReference type="InterPro" id="IPR015422">
    <property type="entry name" value="PyrdxlP-dep_Trfase_small"/>
</dbReference>
<dbReference type="CDD" id="cd00609">
    <property type="entry name" value="AAT_like"/>
    <property type="match status" value="1"/>
</dbReference>
<evidence type="ECO:0000256" key="3">
    <source>
        <dbReference type="ARBA" id="ARBA00011738"/>
    </source>
</evidence>
<organism evidence="10">
    <name type="scientific">Gloiopeltis furcata</name>
    <dbReference type="NCBI Taxonomy" id="42017"/>
    <lineage>
        <taxon>Eukaryota</taxon>
        <taxon>Rhodophyta</taxon>
        <taxon>Florideophyceae</taxon>
        <taxon>Rhodymeniophycidae</taxon>
        <taxon>Gigartinales</taxon>
        <taxon>Endocladiaceae</taxon>
        <taxon>Gloiopeltis</taxon>
    </lineage>
</organism>
<dbReference type="InterPro" id="IPR000796">
    <property type="entry name" value="Asp_trans"/>
</dbReference>
<comment type="catalytic activity">
    <reaction evidence="7 8">
        <text>L-aspartate + 2-oxoglutarate = oxaloacetate + L-glutamate</text>
        <dbReference type="Rhea" id="RHEA:21824"/>
        <dbReference type="ChEBI" id="CHEBI:16452"/>
        <dbReference type="ChEBI" id="CHEBI:16810"/>
        <dbReference type="ChEBI" id="CHEBI:29985"/>
        <dbReference type="ChEBI" id="CHEBI:29991"/>
        <dbReference type="EC" id="2.6.1.1"/>
    </reaction>
</comment>
<name>A0A097IUW8_9FLOR</name>